<dbReference type="OrthoDB" id="120976at2759"/>
<evidence type="ECO:0000313" key="4">
    <source>
        <dbReference type="Proteomes" id="UP000660262"/>
    </source>
</evidence>
<evidence type="ECO:0000256" key="2">
    <source>
        <dbReference type="SAM" id="MobiDB-lite"/>
    </source>
</evidence>
<feature type="compositionally biased region" description="Acidic residues" evidence="2">
    <location>
        <begin position="701"/>
        <end position="723"/>
    </location>
</feature>
<feature type="compositionally biased region" description="Low complexity" evidence="2">
    <location>
        <begin position="763"/>
        <end position="772"/>
    </location>
</feature>
<feature type="compositionally biased region" description="Acidic residues" evidence="2">
    <location>
        <begin position="773"/>
        <end position="783"/>
    </location>
</feature>
<keyword evidence="4" id="KW-1185">Reference proteome</keyword>
<organism evidence="3 4">
    <name type="scientific">Pycnococcus provasolii</name>
    <dbReference type="NCBI Taxonomy" id="41880"/>
    <lineage>
        <taxon>Eukaryota</taxon>
        <taxon>Viridiplantae</taxon>
        <taxon>Chlorophyta</taxon>
        <taxon>Pseudoscourfieldiophyceae</taxon>
        <taxon>Pseudoscourfieldiales</taxon>
        <taxon>Pycnococcaceae</taxon>
        <taxon>Pycnococcus</taxon>
    </lineage>
</organism>
<feature type="compositionally biased region" description="Basic and acidic residues" evidence="2">
    <location>
        <begin position="792"/>
        <end position="801"/>
    </location>
</feature>
<dbReference type="AlphaFoldDB" id="A0A830HP01"/>
<protein>
    <submittedName>
        <fullName evidence="3">Uncharacterized protein</fullName>
    </submittedName>
</protein>
<accession>A0A830HP01</accession>
<dbReference type="Proteomes" id="UP000660262">
    <property type="component" value="Unassembled WGS sequence"/>
</dbReference>
<proteinExistence type="predicted"/>
<feature type="region of interest" description="Disordered" evidence="2">
    <location>
        <begin position="693"/>
        <end position="820"/>
    </location>
</feature>
<sequence>MPTRCHSNHLRLDVPDHGNHASPAALIVAQKRARRHNSLLTFTRFHACYETLGHRRVVVDIVAHTNEDCCALEPHGEVVSRPALPKVNAGPTVNSVLIDERELLQAVLNANPAAINVEEAAAEVAAHRDAAEVMRKRAGGPETAYMGHEQFRRTSYSSAVAWSRPFFKMGSVPKNVYVRAPVEKEDVVVVKVEWKLETSIFNPRPSECDAKSFFDTEKVRRRRLDLDWKRVCEKSRFVSLIGKADSDVARGGAQSGGMSDALKEELNEVKEVIFKCFPTICASYSYFSLMGTGIGEAAYSMSFNQWKSFVRDCEMEDQKVKGCRSADLDTMFVSSNFEEDKKSEMNQENDDNSLMRFEFLEILVRVAIARYIQTKALDDVSEAVEELCEKIILPNLCDDTARSQGVGLGSHVNNVRSLALVHQLQSYIADVEALATERGHALMRAATEQRALRSSFEGPPPPAQLAPIPGTVASLSDLPPRIRAVVEDNRSIKEQLKRTKKANGTHERTIANQQQQIVNLEKKLEALKETLAKTGKDAKQVAEEAKLLEKAKLFEEQQSDLENRVKVLTKSRESDLKKQRLELAKVTKDRQHVEAENQSLIEQLEEKDKELRQESLRVKELKSKLAPLRKSVEEQKRLLVEAREAAAAAAAAAAATTDSAQPATEEQAGTAADSGVHVMICCVMVGNESASSGDAAVEDAPAAEEAGEAPAEAEAEAEAEADGAETAPAAEEEAPATEGEEPAAAAEEAAAEEEAPATEGGEEAPAAEGGDAAAEEGGEEAPAAEEAAAEPAAEKKPEPPKGGKPNAAKRPGGTGKATKK</sequence>
<keyword evidence="1" id="KW-0175">Coiled coil</keyword>
<feature type="compositionally biased region" description="Acidic residues" evidence="2">
    <location>
        <begin position="749"/>
        <end position="762"/>
    </location>
</feature>
<gene>
    <name evidence="3" type="ORF">PPROV_000764100</name>
</gene>
<feature type="compositionally biased region" description="Acidic residues" evidence="2">
    <location>
        <begin position="730"/>
        <end position="741"/>
    </location>
</feature>
<reference evidence="3" key="1">
    <citation type="submission" date="2020-10" db="EMBL/GenBank/DDBJ databases">
        <title>Unveiling of a novel bifunctional photoreceptor, Dualchrome1, isolated from a cosmopolitan green alga.</title>
        <authorList>
            <person name="Suzuki S."/>
            <person name="Kawachi M."/>
        </authorList>
    </citation>
    <scope>NUCLEOTIDE SEQUENCE</scope>
    <source>
        <strain evidence="3">NIES 2893</strain>
    </source>
</reference>
<comment type="caution">
    <text evidence="3">The sequence shown here is derived from an EMBL/GenBank/DDBJ whole genome shotgun (WGS) entry which is preliminary data.</text>
</comment>
<feature type="coiled-coil region" evidence="1">
    <location>
        <begin position="503"/>
        <end position="624"/>
    </location>
</feature>
<dbReference type="EMBL" id="BNJQ01000022">
    <property type="protein sequence ID" value="GHP08904.1"/>
    <property type="molecule type" value="Genomic_DNA"/>
</dbReference>
<evidence type="ECO:0000256" key="1">
    <source>
        <dbReference type="SAM" id="Coils"/>
    </source>
</evidence>
<name>A0A830HP01_9CHLO</name>
<evidence type="ECO:0000313" key="3">
    <source>
        <dbReference type="EMBL" id="GHP08904.1"/>
    </source>
</evidence>